<sequence length="279" mass="31853">MLKIILKTLTKIIAISCLIVGCTSLPYSPPKQNLNYLMELLPDANLYAHVNLIKNRSIYNSLSPKYKSALGLINDLYFSYKKENNDFALLIMGNFPKDIFWGIHRNRNTESIGNIFASPKWKLKNSNIYITPNRARTSITINQKDKTLKEHNILTTKYIKEIEENEMFFWIQDSKLLLSDQIASSKNLIPFSSGTLSINRLNQNEYIFKSLLQTNNPSILKILSKKLIPTILTSMSNLTISSPVKATIKDQNTVEIEFNIQKSSVENFIAKLASNIQKT</sequence>
<dbReference type="Proteomes" id="UP000529652">
    <property type="component" value="Unassembled WGS sequence"/>
</dbReference>
<organism evidence="1 2">
    <name type="scientific">Borreliella afzelii</name>
    <name type="common">Borrelia afzelii</name>
    <dbReference type="NCBI Taxonomy" id="29518"/>
    <lineage>
        <taxon>Bacteria</taxon>
        <taxon>Pseudomonadati</taxon>
        <taxon>Spirochaetota</taxon>
        <taxon>Spirochaetia</taxon>
        <taxon>Spirochaetales</taxon>
        <taxon>Borreliaceae</taxon>
        <taxon>Borreliella</taxon>
    </lineage>
</organism>
<dbReference type="EMBL" id="JACHGM010000001">
    <property type="protein sequence ID" value="MBB5140631.1"/>
    <property type="molecule type" value="Genomic_DNA"/>
</dbReference>
<dbReference type="RefSeq" id="WP_048830731.1">
    <property type="nucleotide sequence ID" value="NZ_CAXOVQ010000001.1"/>
</dbReference>
<reference evidence="1 2" key="1">
    <citation type="submission" date="2020-08" db="EMBL/GenBank/DDBJ databases">
        <title>Genomic Encyclopedia of Type Strains, Phase IV (KMG-IV): sequencing the most valuable type-strain genomes for metagenomic binning, comparative biology and taxonomic classification.</title>
        <authorList>
            <person name="Goeker M."/>
        </authorList>
    </citation>
    <scope>NUCLEOTIDE SEQUENCE [LARGE SCALE GENOMIC DNA]</scope>
    <source>
        <strain evidence="1 2">DSM 10508</strain>
    </source>
</reference>
<dbReference type="PROSITE" id="PS51257">
    <property type="entry name" value="PROKAR_LIPOPROTEIN"/>
    <property type="match status" value="1"/>
</dbReference>
<protein>
    <recommendedName>
        <fullName evidence="3">Lipoprotein</fullName>
    </recommendedName>
</protein>
<gene>
    <name evidence="1" type="ORF">HNP63_000013</name>
</gene>
<proteinExistence type="predicted"/>
<evidence type="ECO:0000313" key="2">
    <source>
        <dbReference type="Proteomes" id="UP000529652"/>
    </source>
</evidence>
<comment type="caution">
    <text evidence="1">The sequence shown here is derived from an EMBL/GenBank/DDBJ whole genome shotgun (WGS) entry which is preliminary data.</text>
</comment>
<evidence type="ECO:0000313" key="1">
    <source>
        <dbReference type="EMBL" id="MBB5140631.1"/>
    </source>
</evidence>
<name>A0AB34YZW4_BORAF</name>
<dbReference type="AlphaFoldDB" id="A0AB34YZW4"/>
<accession>A0AB34YZW4</accession>
<evidence type="ECO:0008006" key="3">
    <source>
        <dbReference type="Google" id="ProtNLM"/>
    </source>
</evidence>